<dbReference type="AlphaFoldDB" id="A0A9P7KPE9"/>
<feature type="transmembrane region" description="Helical" evidence="6">
    <location>
        <begin position="87"/>
        <end position="108"/>
    </location>
</feature>
<reference evidence="7" key="1">
    <citation type="submission" date="2021-04" db="EMBL/GenBank/DDBJ databases">
        <title>Draft genome of Fusarium avenaceum strain F156N33, isolated from an atmospheric sample in Virginia.</title>
        <authorList>
            <person name="Yang S."/>
            <person name="Vinatzer B.A."/>
            <person name="Coleman J."/>
        </authorList>
    </citation>
    <scope>NUCLEOTIDE SEQUENCE</scope>
    <source>
        <strain evidence="7">F156N33</strain>
    </source>
</reference>
<comment type="caution">
    <text evidence="7">The sequence shown here is derived from an EMBL/GenBank/DDBJ whole genome shotgun (WGS) entry which is preliminary data.</text>
</comment>
<gene>
    <name evidence="7" type="ORF">KAF25_000825</name>
</gene>
<comment type="subcellular location">
    <subcellularLocation>
        <location evidence="1">Endoplasmic reticulum membrane</location>
        <topology evidence="1">Multi-pass membrane protein</topology>
    </subcellularLocation>
</comment>
<evidence type="ECO:0000313" key="8">
    <source>
        <dbReference type="Proteomes" id="UP000782241"/>
    </source>
</evidence>
<protein>
    <submittedName>
        <fullName evidence="7">Uncharacterized protein</fullName>
    </submittedName>
</protein>
<name>A0A9P7KPE9_9HYPO</name>
<organism evidence="7 8">
    <name type="scientific">Fusarium avenaceum</name>
    <dbReference type="NCBI Taxonomy" id="40199"/>
    <lineage>
        <taxon>Eukaryota</taxon>
        <taxon>Fungi</taxon>
        <taxon>Dikarya</taxon>
        <taxon>Ascomycota</taxon>
        <taxon>Pezizomycotina</taxon>
        <taxon>Sordariomycetes</taxon>
        <taxon>Hypocreomycetidae</taxon>
        <taxon>Hypocreales</taxon>
        <taxon>Nectriaceae</taxon>
        <taxon>Fusarium</taxon>
        <taxon>Fusarium tricinctum species complex</taxon>
    </lineage>
</organism>
<proteinExistence type="predicted"/>
<keyword evidence="8" id="KW-1185">Reference proteome</keyword>
<sequence length="168" mass="19308">MVIRSLQYEAAHGPLVPRASHNRRHESLAAQQPHDDEHRNSRLQKRDSSFKFDTMAVFGSFRKWLSLKQYQLEVTFSVYMFTPWEKFFFSSIVFLLFSLTFIAACLYLPHHISFLVGRAWYYINGEHIDVAEVVQEAVKDMSASALSGATSSAVDVTKETVETIVREL</sequence>
<dbReference type="EMBL" id="JAGPUO010000025">
    <property type="protein sequence ID" value="KAG5655905.1"/>
    <property type="molecule type" value="Genomic_DNA"/>
</dbReference>
<evidence type="ECO:0000256" key="3">
    <source>
        <dbReference type="ARBA" id="ARBA00022824"/>
    </source>
</evidence>
<evidence type="ECO:0000313" key="7">
    <source>
        <dbReference type="EMBL" id="KAG5655905.1"/>
    </source>
</evidence>
<evidence type="ECO:0000256" key="1">
    <source>
        <dbReference type="ARBA" id="ARBA00004477"/>
    </source>
</evidence>
<dbReference type="Pfam" id="PF11779">
    <property type="entry name" value="SPT_ssu-like"/>
    <property type="match status" value="1"/>
</dbReference>
<accession>A0A9P7KPE9</accession>
<dbReference type="Proteomes" id="UP000782241">
    <property type="component" value="Unassembled WGS sequence"/>
</dbReference>
<keyword evidence="3" id="KW-0256">Endoplasmic reticulum</keyword>
<keyword evidence="5 6" id="KW-0472">Membrane</keyword>
<keyword evidence="2 6" id="KW-0812">Transmembrane</keyword>
<evidence type="ECO:0000256" key="6">
    <source>
        <dbReference type="SAM" id="Phobius"/>
    </source>
</evidence>
<evidence type="ECO:0000256" key="4">
    <source>
        <dbReference type="ARBA" id="ARBA00022989"/>
    </source>
</evidence>
<evidence type="ECO:0000256" key="2">
    <source>
        <dbReference type="ARBA" id="ARBA00022692"/>
    </source>
</evidence>
<dbReference type="InterPro" id="IPR024512">
    <property type="entry name" value="Ser_palmitoyltrfase_ssu-like"/>
</dbReference>
<evidence type="ECO:0000256" key="5">
    <source>
        <dbReference type="ARBA" id="ARBA00023136"/>
    </source>
</evidence>
<dbReference type="GO" id="GO:0005789">
    <property type="term" value="C:endoplasmic reticulum membrane"/>
    <property type="evidence" value="ECO:0007669"/>
    <property type="project" value="UniProtKB-SubCell"/>
</dbReference>
<keyword evidence="4 6" id="KW-1133">Transmembrane helix</keyword>